<dbReference type="InterPro" id="IPR001969">
    <property type="entry name" value="Aspartic_peptidase_AS"/>
</dbReference>
<feature type="domain" description="Peptidase A2" evidence="2">
    <location>
        <begin position="44"/>
        <end position="122"/>
    </location>
</feature>
<dbReference type="EMBL" id="JBDIME010000045">
    <property type="protein sequence ID" value="MEN2793368.1"/>
    <property type="molecule type" value="Genomic_DNA"/>
</dbReference>
<dbReference type="GO" id="GO:0008233">
    <property type="term" value="F:peptidase activity"/>
    <property type="evidence" value="ECO:0007669"/>
    <property type="project" value="UniProtKB-KW"/>
</dbReference>
<dbReference type="InterPro" id="IPR001995">
    <property type="entry name" value="Peptidase_A2_cat"/>
</dbReference>
<dbReference type="Gene3D" id="2.40.70.10">
    <property type="entry name" value="Acid Proteases"/>
    <property type="match status" value="2"/>
</dbReference>
<sequence>MTAAPAALPAGQIAGPPPAASDLALGNAGERMTVPVTIGTAGPYQFIIDTGAERTVISRELATTLGLSQGRDVRLTAMTGTSNVGTVMIPSLTVSNIASQSIEAPALLSTNLGAPGMLGIDTLSGHAVSIDFDTNRMTVRQSKRRRHDSAPTNGDIVVRAKSVYGQLIVTEAYYRNRRISIVIDTGAQVSMGNSALRERMRHELKAPQQISLTSVTGQSMLADYTQVQRLEIGGVGFNNLPIAFADVAPFRKFGLTKVPALMLGMDALRLFRRVDVDFANREVRFSVPRNDNRDRF</sequence>
<dbReference type="InterPro" id="IPR034122">
    <property type="entry name" value="Retropepsin-like_bacterial"/>
</dbReference>
<dbReference type="RefSeq" id="WP_343889244.1">
    <property type="nucleotide sequence ID" value="NZ_BAAAEH010000018.1"/>
</dbReference>
<protein>
    <submittedName>
        <fullName evidence="3">Aspartyl protease family protein</fullName>
    </submittedName>
</protein>
<comment type="caution">
    <text evidence="3">The sequence shown here is derived from an EMBL/GenBank/DDBJ whole genome shotgun (WGS) entry which is preliminary data.</text>
</comment>
<dbReference type="GO" id="GO:0006508">
    <property type="term" value="P:proteolysis"/>
    <property type="evidence" value="ECO:0007669"/>
    <property type="project" value="UniProtKB-KW"/>
</dbReference>
<evidence type="ECO:0000313" key="3">
    <source>
        <dbReference type="EMBL" id="MEN2793368.1"/>
    </source>
</evidence>
<name>A0ABU9YC26_9SPHN</name>
<dbReference type="PROSITE" id="PS00141">
    <property type="entry name" value="ASP_PROTEASE"/>
    <property type="match status" value="1"/>
</dbReference>
<keyword evidence="1" id="KW-0378">Hydrolase</keyword>
<dbReference type="SUPFAM" id="SSF50630">
    <property type="entry name" value="Acid proteases"/>
    <property type="match status" value="2"/>
</dbReference>
<dbReference type="Pfam" id="PF13975">
    <property type="entry name" value="gag-asp_proteas"/>
    <property type="match status" value="1"/>
</dbReference>
<dbReference type="CDD" id="cd05483">
    <property type="entry name" value="retropepsin_like_bacteria"/>
    <property type="match status" value="1"/>
</dbReference>
<proteinExistence type="predicted"/>
<evidence type="ECO:0000259" key="2">
    <source>
        <dbReference type="PROSITE" id="PS50175"/>
    </source>
</evidence>
<evidence type="ECO:0000256" key="1">
    <source>
        <dbReference type="ARBA" id="ARBA00022801"/>
    </source>
</evidence>
<reference evidence="3 4" key="1">
    <citation type="submission" date="2024-05" db="EMBL/GenBank/DDBJ databases">
        <authorList>
            <person name="Liu Q."/>
            <person name="Xin Y.-H."/>
        </authorList>
    </citation>
    <scope>NUCLEOTIDE SEQUENCE [LARGE SCALE GENOMIC DNA]</scope>
    <source>
        <strain evidence="3 4">CGMCC 1.10181</strain>
    </source>
</reference>
<evidence type="ECO:0000313" key="4">
    <source>
        <dbReference type="Proteomes" id="UP001419910"/>
    </source>
</evidence>
<gene>
    <name evidence="3" type="ORF">ABC974_27360</name>
</gene>
<dbReference type="Pfam" id="PF13650">
    <property type="entry name" value="Asp_protease_2"/>
    <property type="match status" value="1"/>
</dbReference>
<keyword evidence="4" id="KW-1185">Reference proteome</keyword>
<dbReference type="Proteomes" id="UP001419910">
    <property type="component" value="Unassembled WGS sequence"/>
</dbReference>
<keyword evidence="3" id="KW-0645">Protease</keyword>
<organism evidence="3 4">
    <name type="scientific">Sphingomonas oligophenolica</name>
    <dbReference type="NCBI Taxonomy" id="301154"/>
    <lineage>
        <taxon>Bacteria</taxon>
        <taxon>Pseudomonadati</taxon>
        <taxon>Pseudomonadota</taxon>
        <taxon>Alphaproteobacteria</taxon>
        <taxon>Sphingomonadales</taxon>
        <taxon>Sphingomonadaceae</taxon>
        <taxon>Sphingomonas</taxon>
    </lineage>
</organism>
<dbReference type="InterPro" id="IPR021109">
    <property type="entry name" value="Peptidase_aspartic_dom_sf"/>
</dbReference>
<dbReference type="PROSITE" id="PS50175">
    <property type="entry name" value="ASP_PROT_RETROV"/>
    <property type="match status" value="1"/>
</dbReference>
<accession>A0ABU9YC26</accession>